<feature type="compositionally biased region" description="Polar residues" evidence="1">
    <location>
        <begin position="170"/>
        <end position="193"/>
    </location>
</feature>
<reference evidence="2 4" key="8">
    <citation type="journal article" date="2007" name="Science">
        <title>Sequence finishing and mapping of Drosophila melanogaster heterochromatin.</title>
        <authorList>
            <person name="Hoskins R.A."/>
            <person name="Carlson J.W."/>
            <person name="Kennedy C."/>
            <person name="Acevedo D."/>
            <person name="Evans-Holm M."/>
            <person name="Frise E."/>
            <person name="Wan K.H."/>
            <person name="Park S."/>
            <person name="Mendez-Lago M."/>
            <person name="Rossi F."/>
            <person name="Villasante A."/>
            <person name="Dimitri P."/>
            <person name="Karpen G.H."/>
            <person name="Celniker S.E."/>
        </authorList>
    </citation>
    <scope>NUCLEOTIDE SEQUENCE [LARGE SCALE GENOMIC DNA]</scope>
    <source>
        <strain evidence="4">Berkeley</strain>
    </source>
</reference>
<reference evidence="2 4" key="3">
    <citation type="journal article" date="2002" name="Genome Biol.">
        <title>Annotation of the Drosophila melanogaster euchromatic genome: a systematic review.</title>
        <authorList>
            <person name="Misra S."/>
            <person name="Crosby M.A."/>
            <person name="Mungall C.J."/>
            <person name="Matthews B.B."/>
            <person name="Campbell K.S."/>
            <person name="Hradecky P."/>
            <person name="Huang Y."/>
            <person name="Kaminker J.S."/>
            <person name="Millburn G.H."/>
            <person name="Prochnik S.E."/>
            <person name="Smith C.D."/>
            <person name="Tupy J.L."/>
            <person name="Whitfied E.J."/>
            <person name="Bayraktaroglu L."/>
            <person name="Berman B.P."/>
            <person name="Bettencourt B.R."/>
            <person name="Celniker S.E."/>
            <person name="de Grey A.D."/>
            <person name="Drysdale R.A."/>
            <person name="Harris N.L."/>
            <person name="Richter J."/>
            <person name="Russo S."/>
            <person name="Schroeder A.J."/>
            <person name="Shu S.Q."/>
            <person name="Stapleton M."/>
            <person name="Yamada C."/>
            <person name="Ashburner M."/>
            <person name="Gelbart W.M."/>
            <person name="Rubin G.M."/>
            <person name="Lewis S.E."/>
        </authorList>
    </citation>
    <scope>GENOME REANNOTATION</scope>
    <source>
        <strain evidence="4">Berkeley</strain>
    </source>
</reference>
<protein>
    <submittedName>
        <fullName evidence="2">Uncharacterized protein</fullName>
    </submittedName>
</protein>
<dbReference type="FlyBase" id="FBgn0053309">
    <property type="gene designation" value="CG33309"/>
</dbReference>
<dbReference type="Proteomes" id="UP000000803">
    <property type="component" value="Chromosome 2L"/>
</dbReference>
<evidence type="ECO:0000313" key="4">
    <source>
        <dbReference type="Proteomes" id="UP000000803"/>
    </source>
</evidence>
<dbReference type="ExpressionAtlas" id="Q7KT81">
    <property type="expression patterns" value="baseline and differential"/>
</dbReference>
<reference evidence="2 4" key="6">
    <citation type="journal article" date="2005" name="PLoS Comput. Biol.">
        <title>Combined evidence annotation of transposable elements in genome sequences.</title>
        <authorList>
            <person name="Quesneville H."/>
            <person name="Bergman C.M."/>
            <person name="Andrieu O."/>
            <person name="Autard D."/>
            <person name="Nouaud D."/>
            <person name="Ashburner M."/>
            <person name="Anxolabehere D."/>
        </authorList>
    </citation>
    <scope>NUCLEOTIDE SEQUENCE [LARGE SCALE GENOMIC DNA]</scope>
    <source>
        <strain evidence="4">Berkeley</strain>
    </source>
</reference>
<dbReference type="Bgee" id="FBgn0053309">
    <property type="expression patterns" value="Expressed in early elongation stage spermatid (Drosophila) in testis and 23 other cell types or tissues"/>
</dbReference>
<reference evidence="2 4" key="4">
    <citation type="journal article" date="2002" name="Genome Biol.">
        <title>The transposable elements of the Drosophila melanogaster euchromatin: a genomics perspective.</title>
        <authorList>
            <person name="Kaminker J.S."/>
            <person name="Bergman C.M."/>
            <person name="Kronmiller B."/>
            <person name="Carlson J."/>
            <person name="Svirskas R."/>
            <person name="Patel S."/>
            <person name="Frise E."/>
            <person name="Wheeler D.A."/>
            <person name="Lewis S.E."/>
            <person name="Rubin G.M."/>
            <person name="Ashburner M."/>
            <person name="Celniker S.E."/>
        </authorList>
    </citation>
    <scope>NUCLEOTIDE SEQUENCE [LARGE SCALE GENOMIC DNA]</scope>
    <source>
        <strain evidence="4">Berkeley</strain>
    </source>
</reference>
<dbReference type="EMBL" id="AE014134">
    <property type="protein sequence ID" value="AAS64712.2"/>
    <property type="molecule type" value="Genomic_DNA"/>
</dbReference>
<dbReference type="UCSC" id="CG33309-RA">
    <property type="organism name" value="d. melanogaster"/>
</dbReference>
<gene>
    <name evidence="2" type="primary">DS06874.7</name>
    <name evidence="2" type="synonym">BG:DS06874.7</name>
    <name evidence="2" type="synonym">Dmel\CG33309</name>
    <name evidence="2" type="synonym">NEST:bs22a11</name>
    <name evidence="2 3" type="ORF">CG33309</name>
    <name evidence="2" type="ORF">Dmel_CG33309</name>
</gene>
<evidence type="ECO:0000313" key="3">
    <source>
        <dbReference type="FlyBase" id="FBgn0053309"/>
    </source>
</evidence>
<organism evidence="2 4">
    <name type="scientific">Drosophila melanogaster</name>
    <name type="common">Fruit fly</name>
    <dbReference type="NCBI Taxonomy" id="7227"/>
    <lineage>
        <taxon>Eukaryota</taxon>
        <taxon>Metazoa</taxon>
        <taxon>Ecdysozoa</taxon>
        <taxon>Arthropoda</taxon>
        <taxon>Hexapoda</taxon>
        <taxon>Insecta</taxon>
        <taxon>Pterygota</taxon>
        <taxon>Neoptera</taxon>
        <taxon>Endopterygota</taxon>
        <taxon>Diptera</taxon>
        <taxon>Brachycera</taxon>
        <taxon>Muscomorpha</taxon>
        <taxon>Ephydroidea</taxon>
        <taxon>Drosophilidae</taxon>
        <taxon>Drosophila</taxon>
        <taxon>Sophophora</taxon>
    </lineage>
</organism>
<reference evidence="2 4" key="9">
    <citation type="journal article" date="2015" name="G3 (Bethesda)">
        <title>Gene Model Annotations for Drosophila melanogaster: Impact of High-Throughput Data.</title>
        <authorList>
            <consortium name="FlyBase Consortium"/>
            <person name="Matthews B.B."/>
            <person name="Dos Santos G."/>
            <person name="Crosby M.A."/>
            <person name="Emmert D.B."/>
            <person name="St Pierre S.E."/>
            <person name="Gramates L.S."/>
            <person name="Zhou P."/>
            <person name="Schroeder A.J."/>
            <person name="Falls K."/>
            <person name="Strelets V."/>
            <person name="Russo S.M."/>
            <person name="Gelbart W.M."/>
            <person name="null"/>
        </authorList>
    </citation>
    <scope>NUCLEOTIDE SEQUENCE [LARGE SCALE GENOMIC DNA]</scope>
    <source>
        <strain evidence="4">Berkeley</strain>
    </source>
</reference>
<name>Q7KT81_DROME</name>
<dbReference type="KEGG" id="dme:Dmel_CG33309"/>
<sequence length="572" mass="66044">MPIIANETIRNRKEVNGQITKQTPTCNVSHGLGRKKSLTGVCQKVKNVKNYKLSEEGATTWLNCHSQTIGVQKKHIRDLGIDVNNFFEGPVMKNRSKPLTQKRNILDTRYESKLRNDTNASGGDNNIVTQQQPLKIFCLDNKVQILLNPEIVKPIDKGILDKLRISPRRANQSRSCRVQKSNDSNLSKPLYSTTKRRRAMRMSKKDVEYDNITLCNFGDIIPRNYPMYNDSEKCYSSDTGSDGTITESSVIDNNDIFTSDEDVQSLTGYESGISTEGEDQQKVKILNSVKEAEKEIHGHKADELTGHSKEDERLLPENYLIVDNDLKNDQQYDEYIKCIDKLFREFNPTRKVRQAYVTILQIATPRWTHLDASLLTTILLSCDKQLKNQVNHIWMVHQPCVYILHVTRPSQHHSFATHLHLDYLIRPGEWNNYDDLHPTLVVQVPLTSLGYNEDKESQYIEQNQEAMFADRSNHTSPIEVNHYRQLLNNIYRRRILLETRRFEDEMGNANGGRKCVIFELCTMCNICSAIAISTSFLSFQNIYSERPKSLTFWQKILLCFGIDIFDNFNYIF</sequence>
<dbReference type="VEuPathDB" id="VectorBase:FBgn0053309"/>
<reference evidence="2 4" key="10">
    <citation type="journal article" date="2015" name="G3 (Bethesda)">
        <title>Gene Model Annotations for Drosophila melanogaster: The Rule-Benders.</title>
        <authorList>
            <consortium name="FlyBase Consortium"/>
            <person name="Crosby M.A."/>
            <person name="Gramates L.S."/>
            <person name="Dos Santos G."/>
            <person name="Matthews B.B."/>
            <person name="St Pierre S.E."/>
            <person name="Zhou P."/>
            <person name="Schroeder A.J."/>
            <person name="Falls K."/>
            <person name="Emmert D.B."/>
            <person name="Russo S.M."/>
            <person name="Gelbart W.M."/>
            <person name="null"/>
        </authorList>
    </citation>
    <scope>NUCLEOTIDE SEQUENCE [LARGE SCALE GENOMIC DNA]</scope>
    <source>
        <strain evidence="4">Berkeley</strain>
    </source>
</reference>
<reference evidence="2 4" key="1">
    <citation type="journal article" date="2000" name="Science">
        <title>The genome sequence of Drosophila melanogaster.</title>
        <authorList>
            <person name="Adams M.D."/>
            <person name="Celniker S.E."/>
            <person name="Holt R.A."/>
            <person name="Evans C.A."/>
            <person name="Gocayne J.D."/>
            <person name="Amanatides P.G."/>
            <person name="Scherer S.E."/>
            <person name="Li P.W."/>
            <person name="Hoskins R.A."/>
            <person name="Galle R.F."/>
            <person name="George R.A."/>
            <person name="Lewis S.E."/>
            <person name="Richards S."/>
            <person name="Ashburner M."/>
            <person name="Henderson S.N."/>
            <person name="Sutton G.G."/>
            <person name="Wortman J.R."/>
            <person name="Yandell M.D."/>
            <person name="Zhang Q."/>
            <person name="Chen L.X."/>
            <person name="Brandon R.C."/>
            <person name="Rogers Y.H."/>
            <person name="Blazej R.G."/>
            <person name="Champe M."/>
            <person name="Pfeiffer B.D."/>
            <person name="Wan K.H."/>
            <person name="Doyle C."/>
            <person name="Baxter E.G."/>
            <person name="Helt G."/>
            <person name="Nelson C.R."/>
            <person name="Gabor G.L."/>
            <person name="Abril J.F."/>
            <person name="Agbayani A."/>
            <person name="An H.J."/>
            <person name="Andrews-Pfannkoch C."/>
            <person name="Baldwin D."/>
            <person name="Ballew R.M."/>
            <person name="Basu A."/>
            <person name="Baxendale J."/>
            <person name="Bayraktaroglu L."/>
            <person name="Beasley E.M."/>
            <person name="Beeson K.Y."/>
            <person name="Benos P.V."/>
            <person name="Berman B.P."/>
            <person name="Bhandari D."/>
            <person name="Bolshakov S."/>
            <person name="Borkova D."/>
            <person name="Botchan M.R."/>
            <person name="Bouck J."/>
            <person name="Brokstein P."/>
            <person name="Brottier P."/>
            <person name="Burtis K.C."/>
            <person name="Busam D.A."/>
            <person name="Butler H."/>
            <person name="Cadieu E."/>
            <person name="Center A."/>
            <person name="Chandra I."/>
            <person name="Cherry J.M."/>
            <person name="Cawley S."/>
            <person name="Dahlke C."/>
            <person name="Davenport L.B."/>
            <person name="Davies P."/>
            <person name="de Pablos B."/>
            <person name="Delcher A."/>
            <person name="Deng Z."/>
            <person name="Mays A.D."/>
            <person name="Dew I."/>
            <person name="Dietz S.M."/>
            <person name="Dodson K."/>
            <person name="Doup L.E."/>
            <person name="Downes M."/>
            <person name="Dugan-Rocha S."/>
            <person name="Dunkov B.C."/>
            <person name="Dunn P."/>
            <person name="Durbin K.J."/>
            <person name="Evangelista C.C."/>
            <person name="Ferraz C."/>
            <person name="Ferriera S."/>
            <person name="Fleischmann W."/>
            <person name="Fosler C."/>
            <person name="Gabrielian A.E."/>
            <person name="Garg N.S."/>
            <person name="Gelbart W.M."/>
            <person name="Glasser K."/>
            <person name="Glodek A."/>
            <person name="Gong F."/>
            <person name="Gorrell J.H."/>
            <person name="Gu Z."/>
            <person name="Guan P."/>
            <person name="Harris M."/>
            <person name="Harris N.L."/>
            <person name="Harvey D."/>
            <person name="Heiman T.J."/>
            <person name="Hernandez J.R."/>
            <person name="Houck J."/>
            <person name="Hostin D."/>
            <person name="Houston K.A."/>
            <person name="Howland T.J."/>
            <person name="Wei M.H."/>
            <person name="Ibegwam C."/>
            <person name="Jalali M."/>
            <person name="Kalush F."/>
            <person name="Karpen G.H."/>
            <person name="Ke Z."/>
            <person name="Kennison J.A."/>
            <person name="Ketchum K.A."/>
            <person name="Kimmel B.E."/>
            <person name="Kodira C.D."/>
            <person name="Kraft C."/>
            <person name="Kravitz S."/>
            <person name="Kulp D."/>
            <person name="Lai Z."/>
            <person name="Lasko P."/>
            <person name="Lei Y."/>
            <person name="Levitsky A.A."/>
            <person name="Li J."/>
            <person name="Li Z."/>
            <person name="Liang Y."/>
            <person name="Lin X."/>
            <person name="Liu X."/>
            <person name="Mattei B."/>
            <person name="McIntosh T.C."/>
            <person name="McLeod M.P."/>
            <person name="McPherson D."/>
            <person name="Merkulov G."/>
            <person name="Milshina N.V."/>
            <person name="Mobarry C."/>
            <person name="Morris J."/>
            <person name="Moshrefi A."/>
            <person name="Mount S.M."/>
            <person name="Moy M."/>
            <person name="Murphy B."/>
            <person name="Murphy L."/>
            <person name="Muzny D.M."/>
            <person name="Nelson D.L."/>
            <person name="Nelson D.R."/>
            <person name="Nelson K.A."/>
            <person name="Nixon K."/>
            <person name="Nusskern D.R."/>
            <person name="Pacleb J.M."/>
            <person name="Palazzolo M."/>
            <person name="Pittman G.S."/>
            <person name="Pan S."/>
            <person name="Pollard J."/>
            <person name="Puri V."/>
            <person name="Reese M.G."/>
            <person name="Reinert K."/>
            <person name="Remington K."/>
            <person name="Saunders R.D."/>
            <person name="Scheeler F."/>
            <person name="Shen H."/>
            <person name="Shue B.C."/>
            <person name="Siden-Kiamos I."/>
            <person name="Simpson M."/>
            <person name="Skupski M.P."/>
            <person name="Smith T."/>
            <person name="Spier E."/>
            <person name="Spradling A.C."/>
            <person name="Stapleton M."/>
            <person name="Strong R."/>
            <person name="Sun E."/>
            <person name="Svirskas R."/>
            <person name="Tector C."/>
            <person name="Turner R."/>
            <person name="Venter E."/>
            <person name="Wang A.H."/>
            <person name="Wang X."/>
            <person name="Wang Z.Y."/>
            <person name="Wassarman D.A."/>
            <person name="Weinstock G.M."/>
            <person name="Weissenbach J."/>
            <person name="Williams S.M."/>
            <person name="WoodageT"/>
            <person name="Worley K.C."/>
            <person name="Wu D."/>
            <person name="Yang S."/>
            <person name="Yao Q.A."/>
            <person name="Ye J."/>
            <person name="Yeh R.F."/>
            <person name="Zaveri J.S."/>
            <person name="Zhan M."/>
            <person name="Zhang G."/>
            <person name="Zhao Q."/>
            <person name="Zheng L."/>
            <person name="Zheng X.H."/>
            <person name="Zhong F.N."/>
            <person name="Zhong W."/>
            <person name="Zhou X."/>
            <person name="Zhu S."/>
            <person name="Zhu X."/>
            <person name="Smith H.O."/>
            <person name="Gibbs R.A."/>
            <person name="Myers E.W."/>
            <person name="Rubin G.M."/>
            <person name="Venter J.C."/>
        </authorList>
    </citation>
    <scope>NUCLEOTIDE SEQUENCE [LARGE SCALE GENOMIC DNA]</scope>
    <source>
        <strain evidence="4">Berkeley</strain>
    </source>
</reference>
<evidence type="ECO:0000256" key="1">
    <source>
        <dbReference type="SAM" id="MobiDB-lite"/>
    </source>
</evidence>
<dbReference type="BioGRID-ORCS" id="2768926">
    <property type="hits" value="0 hits in 1 CRISPR screen"/>
</dbReference>
<dbReference type="RefSeq" id="NP_995717.2">
    <property type="nucleotide sequence ID" value="NM_205995.3"/>
</dbReference>
<dbReference type="OMA" id="TTWLNCH"/>
<reference evidence="2 4" key="7">
    <citation type="journal article" date="2007" name="Science">
        <title>The Release 5.1 annotation of Drosophila melanogaster heterochromatin.</title>
        <authorList>
            <person name="Smith C.D."/>
            <person name="Shu S."/>
            <person name="Mungall C.J."/>
            <person name="Karpen G.H."/>
        </authorList>
    </citation>
    <scope>NUCLEOTIDE SEQUENCE [LARGE SCALE GENOMIC DNA]</scope>
    <source>
        <strain evidence="4">Berkeley</strain>
    </source>
</reference>
<dbReference type="PaxDb" id="7227-FBpp0080236"/>
<accession>Q7KT81</accession>
<dbReference type="PhylomeDB" id="Q7KT81"/>
<dbReference type="AGR" id="FB:FBgn0053309"/>
<dbReference type="GeneID" id="2768926"/>
<keyword evidence="4" id="KW-1185">Reference proteome</keyword>
<dbReference type="STRING" id="7227.FBpp0080236"/>
<dbReference type="OrthoDB" id="7872751at2759"/>
<dbReference type="IntAct" id="Q7KT81">
    <property type="interactions" value="1"/>
</dbReference>
<dbReference type="InParanoid" id="Q7KT81"/>
<reference evidence="2 4" key="11">
    <citation type="journal article" date="2015" name="Genome Res.">
        <title>The Release 6 reference sequence of the Drosophila melanogaster genome.</title>
        <authorList>
            <person name="Hoskins R.A."/>
            <person name="Carlson J.W."/>
            <person name="Wan K.H."/>
            <person name="Park S."/>
            <person name="Mendez I."/>
            <person name="Galle S.E."/>
            <person name="Booth B.W."/>
            <person name="Pfeiffer B.D."/>
            <person name="George R.A."/>
            <person name="Svirskas R."/>
            <person name="Krzywinski M."/>
            <person name="Schein J."/>
            <person name="Accardo M.C."/>
            <person name="Damia E."/>
            <person name="Messina G."/>
            <person name="Mendez-Lago M."/>
            <person name="de Pablos B."/>
            <person name="Demakova O.V."/>
            <person name="Andreyeva E.N."/>
            <person name="Boldyreva L.V."/>
            <person name="Marra M."/>
            <person name="Carvalho A.B."/>
            <person name="Dimitri P."/>
            <person name="Villasante A."/>
            <person name="Zhimulev I.F."/>
            <person name="Rubin G.M."/>
            <person name="Karpen G.H."/>
            <person name="Celniker S.E."/>
        </authorList>
    </citation>
    <scope>NUCLEOTIDE SEQUENCE [LARGE SCALE GENOMIC DNA]</scope>
    <source>
        <strain evidence="4">Berkeley</strain>
    </source>
</reference>
<feature type="region of interest" description="Disordered" evidence="1">
    <location>
        <begin position="170"/>
        <end position="195"/>
    </location>
</feature>
<dbReference type="HOGENOM" id="CLU_476731_0_0_1"/>
<dbReference type="AlphaFoldDB" id="Q7KT81"/>
<reference evidence="2 4" key="5">
    <citation type="journal article" date="2002" name="Genome Biol.">
        <title>Heterochromatic sequences in a Drosophila whole-genome shotgun assembly.</title>
        <authorList>
            <person name="Hoskins R.A."/>
            <person name="Smith C.D."/>
            <person name="Carlson J.W."/>
            <person name="Carvalho A.B."/>
            <person name="Halpern A."/>
            <person name="Kaminker J.S."/>
            <person name="Kennedy C."/>
            <person name="Mungall C.J."/>
            <person name="Sullivan B.A."/>
            <person name="Sutton G.G."/>
            <person name="Yasuhara J.C."/>
            <person name="Wakimoto B.T."/>
            <person name="Myers E.W."/>
            <person name="Celniker S.E."/>
            <person name="Rubin G.M."/>
            <person name="Karpen G.H."/>
        </authorList>
    </citation>
    <scope>NUCLEOTIDE SEQUENCE [LARGE SCALE GENOMIC DNA]</scope>
    <source>
        <strain evidence="4">Berkeley</strain>
    </source>
</reference>
<reference evidence="2 4" key="2">
    <citation type="journal article" date="2002" name="Genome Biol.">
        <title>Finishing a whole-genome shotgun: release 3 of the Drosophila melanogaster euchromatic genome sequence.</title>
        <authorList>
            <person name="Celniker S.E."/>
            <person name="Wheeler D.A."/>
            <person name="Kronmiller B."/>
            <person name="Carlson J.W."/>
            <person name="Halpern A."/>
            <person name="Patel S."/>
            <person name="Adams M."/>
            <person name="Champe M."/>
            <person name="Dugan S.P."/>
            <person name="Frise E."/>
            <person name="Hodgson A."/>
            <person name="George R.A."/>
            <person name="Hoskins R.A."/>
            <person name="Laverty T."/>
            <person name="Muzny D.M."/>
            <person name="Nelson C.R."/>
            <person name="Pacleb J.M."/>
            <person name="Park S."/>
            <person name="Pfeiffer B.D."/>
            <person name="Richards S."/>
            <person name="Sodergren E.J."/>
            <person name="Svirskas R."/>
            <person name="Tabor P.E."/>
            <person name="Wan K."/>
            <person name="Stapleton M."/>
            <person name="Sutton G.G."/>
            <person name="Venter C."/>
            <person name="Weinstock G."/>
            <person name="Scherer S.E."/>
            <person name="Myers E.W."/>
            <person name="Gibbs R.A."/>
            <person name="Rubin G.M."/>
        </authorList>
    </citation>
    <scope>NUCLEOTIDE SEQUENCE [LARGE SCALE GENOMIC DNA]</scope>
    <source>
        <strain evidence="4">Berkeley</strain>
    </source>
</reference>
<proteinExistence type="predicted"/>
<evidence type="ECO:0000313" key="2">
    <source>
        <dbReference type="EMBL" id="AAS64712.2"/>
    </source>
</evidence>